<evidence type="ECO:0000256" key="2">
    <source>
        <dbReference type="ARBA" id="ARBA00022481"/>
    </source>
</evidence>
<dbReference type="Pfam" id="PF00114">
    <property type="entry name" value="Pilin"/>
    <property type="match status" value="1"/>
</dbReference>
<dbReference type="GO" id="GO:0007155">
    <property type="term" value="P:cell adhesion"/>
    <property type="evidence" value="ECO:0007669"/>
    <property type="project" value="InterPro"/>
</dbReference>
<evidence type="ECO:0000313" key="5">
    <source>
        <dbReference type="EMBL" id="RUL76761.1"/>
    </source>
</evidence>
<keyword evidence="3" id="KW-0281">Fimbrium</keyword>
<dbReference type="AlphaFoldDB" id="A0A3S0SAQ8"/>
<keyword evidence="2" id="KW-0488">Methylation</keyword>
<dbReference type="GO" id="GO:0009289">
    <property type="term" value="C:pilus"/>
    <property type="evidence" value="ECO:0007669"/>
    <property type="project" value="InterPro"/>
</dbReference>
<reference evidence="5 6" key="1">
    <citation type="submission" date="2018-12" db="EMBL/GenBank/DDBJ databases">
        <title>Dyella dinghuensis sp. nov. DHOA06 and Dyella choica sp. nov. 4M-K27, isolated from forest soil.</title>
        <authorList>
            <person name="Qiu L.-H."/>
            <person name="Gao Z.-H."/>
        </authorList>
    </citation>
    <scope>NUCLEOTIDE SEQUENCE [LARGE SCALE GENOMIC DNA]</scope>
    <source>
        <strain evidence="5 6">4M-K27</strain>
    </source>
</reference>
<keyword evidence="4" id="KW-1133">Transmembrane helix</keyword>
<feature type="transmembrane region" description="Helical" evidence="4">
    <location>
        <begin position="12"/>
        <end position="30"/>
    </location>
</feature>
<keyword evidence="4" id="KW-0472">Membrane</keyword>
<protein>
    <submittedName>
        <fullName evidence="5">Prepilin-type N-terminal cleavage/methylation domain-containing protein</fullName>
    </submittedName>
</protein>
<sequence>MKTQKGFTLIELMIVVAIVAILASIAITVYQNSTGKAQLSEAFTIVDGMKTPIAEYYNQTGNCPATGSNGLSAAASYSGKFVAQVDVSPIVAGGCTVTATMRNASISPRLQGKTVTFTLSASSGTADWQCTSNADATYLPATCQ</sequence>
<dbReference type="PANTHER" id="PTHR30093:SF34">
    <property type="entry name" value="PREPILIN PEPTIDASE-DEPENDENT PROTEIN D"/>
    <property type="match status" value="1"/>
</dbReference>
<evidence type="ECO:0000256" key="4">
    <source>
        <dbReference type="SAM" id="Phobius"/>
    </source>
</evidence>
<dbReference type="SUPFAM" id="SSF54523">
    <property type="entry name" value="Pili subunits"/>
    <property type="match status" value="1"/>
</dbReference>
<dbReference type="InterPro" id="IPR045584">
    <property type="entry name" value="Pilin-like"/>
</dbReference>
<dbReference type="InterPro" id="IPR001082">
    <property type="entry name" value="Pilin"/>
</dbReference>
<dbReference type="OrthoDB" id="5767514at2"/>
<dbReference type="PROSITE" id="PS00409">
    <property type="entry name" value="PROKAR_NTER_METHYL"/>
    <property type="match status" value="1"/>
</dbReference>
<keyword evidence="6" id="KW-1185">Reference proteome</keyword>
<comment type="similarity">
    <text evidence="1 3">Belongs to the N-Me-Phe pilin family.</text>
</comment>
<proteinExistence type="inferred from homology"/>
<dbReference type="Proteomes" id="UP000274358">
    <property type="component" value="Unassembled WGS sequence"/>
</dbReference>
<evidence type="ECO:0000313" key="6">
    <source>
        <dbReference type="Proteomes" id="UP000274358"/>
    </source>
</evidence>
<keyword evidence="4" id="KW-0812">Transmembrane</keyword>
<dbReference type="EMBL" id="RYYV01000005">
    <property type="protein sequence ID" value="RUL76761.1"/>
    <property type="molecule type" value="Genomic_DNA"/>
</dbReference>
<organism evidence="5 6">
    <name type="scientific">Dyella choica</name>
    <dbReference type="NCBI Taxonomy" id="1927959"/>
    <lineage>
        <taxon>Bacteria</taxon>
        <taxon>Pseudomonadati</taxon>
        <taxon>Pseudomonadota</taxon>
        <taxon>Gammaproteobacteria</taxon>
        <taxon>Lysobacterales</taxon>
        <taxon>Rhodanobacteraceae</taxon>
        <taxon>Dyella</taxon>
    </lineage>
</organism>
<dbReference type="Pfam" id="PF07963">
    <property type="entry name" value="N_methyl"/>
    <property type="match status" value="1"/>
</dbReference>
<gene>
    <name evidence="5" type="ORF">EKH80_08600</name>
</gene>
<name>A0A3S0SAQ8_9GAMM</name>
<evidence type="ECO:0000256" key="1">
    <source>
        <dbReference type="ARBA" id="ARBA00005233"/>
    </source>
</evidence>
<dbReference type="PANTHER" id="PTHR30093">
    <property type="entry name" value="GENERAL SECRETION PATHWAY PROTEIN G"/>
    <property type="match status" value="1"/>
</dbReference>
<dbReference type="RefSeq" id="WP_126684321.1">
    <property type="nucleotide sequence ID" value="NZ_RYYV01000005.1"/>
</dbReference>
<evidence type="ECO:0000256" key="3">
    <source>
        <dbReference type="RuleBase" id="RU000389"/>
    </source>
</evidence>
<dbReference type="Gene3D" id="3.30.700.10">
    <property type="entry name" value="Glycoprotein, Type 4 Pilin"/>
    <property type="match status" value="1"/>
</dbReference>
<comment type="caution">
    <text evidence="5">The sequence shown here is derived from an EMBL/GenBank/DDBJ whole genome shotgun (WGS) entry which is preliminary data.</text>
</comment>
<accession>A0A3S0SAQ8</accession>
<dbReference type="NCBIfam" id="TIGR02532">
    <property type="entry name" value="IV_pilin_GFxxxE"/>
    <property type="match status" value="1"/>
</dbReference>
<dbReference type="InterPro" id="IPR012902">
    <property type="entry name" value="N_methyl_site"/>
</dbReference>